<reference evidence="1 2" key="1">
    <citation type="journal article" date="2019" name="Int. J. Syst. Evol. Microbiol.">
        <title>The Global Catalogue of Microorganisms (GCM) 10K type strain sequencing project: providing services to taxonomists for standard genome sequencing and annotation.</title>
        <authorList>
            <consortium name="The Broad Institute Genomics Platform"/>
            <consortium name="The Broad Institute Genome Sequencing Center for Infectious Disease"/>
            <person name="Wu L."/>
            <person name="Ma J."/>
        </authorList>
    </citation>
    <scope>NUCLEOTIDE SEQUENCE [LARGE SCALE GENOMIC DNA]</scope>
    <source>
        <strain evidence="1 2">CGMCC 1.12554</strain>
    </source>
</reference>
<evidence type="ECO:0000313" key="1">
    <source>
        <dbReference type="EMBL" id="MFC7325865.1"/>
    </source>
</evidence>
<proteinExistence type="predicted"/>
<accession>A0ABD6APG5</accession>
<organism evidence="1 2">
    <name type="scientific">Halorubrum rutilum</name>
    <dbReference type="NCBI Taxonomy" id="1364933"/>
    <lineage>
        <taxon>Archaea</taxon>
        <taxon>Methanobacteriati</taxon>
        <taxon>Methanobacteriota</taxon>
        <taxon>Stenosarchaea group</taxon>
        <taxon>Halobacteria</taxon>
        <taxon>Halobacteriales</taxon>
        <taxon>Haloferacaceae</taxon>
        <taxon>Halorubrum</taxon>
    </lineage>
</organism>
<comment type="caution">
    <text evidence="1">The sequence shown here is derived from an EMBL/GenBank/DDBJ whole genome shotgun (WGS) entry which is preliminary data.</text>
</comment>
<sequence>MERYECQADAVDHTQSLLVFSETTSVFGKSFEYIHQEIMSGFEHLDFSLELHTDGIEHVHDLELLVPNSVLLIHYSCIIGDDPCETLINRLEGLAFPKTTLIIIVYDDTAYEVSDTPEEAIEETVPTDEIGPNCLIHDHWKAVVGACELYVKSHSHELHGDAALDAILTWNNQAYDRLYN</sequence>
<protein>
    <submittedName>
        <fullName evidence="1">Uncharacterized protein</fullName>
    </submittedName>
</protein>
<evidence type="ECO:0000313" key="2">
    <source>
        <dbReference type="Proteomes" id="UP001596545"/>
    </source>
</evidence>
<keyword evidence="2" id="KW-1185">Reference proteome</keyword>
<dbReference type="Proteomes" id="UP001596545">
    <property type="component" value="Unassembled WGS sequence"/>
</dbReference>
<gene>
    <name evidence="1" type="ORF">ACFQMF_14940</name>
</gene>
<dbReference type="RefSeq" id="WP_379792191.1">
    <property type="nucleotide sequence ID" value="NZ_JBHTBL010000016.1"/>
</dbReference>
<name>A0ABD6APG5_9EURY</name>
<dbReference type="EMBL" id="JBHTBL010000016">
    <property type="protein sequence ID" value="MFC7325865.1"/>
    <property type="molecule type" value="Genomic_DNA"/>
</dbReference>
<dbReference type="AlphaFoldDB" id="A0ABD6APG5"/>